<keyword evidence="1" id="KW-0472">Membrane</keyword>
<gene>
    <name evidence="2" type="ORF">ZIOFF_015843</name>
</gene>
<feature type="transmembrane region" description="Helical" evidence="1">
    <location>
        <begin position="49"/>
        <end position="70"/>
    </location>
</feature>
<protein>
    <submittedName>
        <fullName evidence="2">Uncharacterized protein</fullName>
    </submittedName>
</protein>
<name>A0A8J5LMS5_ZINOF</name>
<accession>A0A8J5LMS5</accession>
<comment type="caution">
    <text evidence="2">The sequence shown here is derived from an EMBL/GenBank/DDBJ whole genome shotgun (WGS) entry which is preliminary data.</text>
</comment>
<dbReference type="EMBL" id="JACMSC010000004">
    <property type="protein sequence ID" value="KAG6525872.1"/>
    <property type="molecule type" value="Genomic_DNA"/>
</dbReference>
<dbReference type="PANTHER" id="PTHR34936">
    <property type="entry name" value="EXPRESSED PROTEIN"/>
    <property type="match status" value="1"/>
</dbReference>
<keyword evidence="1" id="KW-0812">Transmembrane</keyword>
<proteinExistence type="predicted"/>
<evidence type="ECO:0000313" key="2">
    <source>
        <dbReference type="EMBL" id="KAG6525872.1"/>
    </source>
</evidence>
<evidence type="ECO:0000313" key="3">
    <source>
        <dbReference type="Proteomes" id="UP000734854"/>
    </source>
</evidence>
<evidence type="ECO:0000256" key="1">
    <source>
        <dbReference type="SAM" id="Phobius"/>
    </source>
</evidence>
<organism evidence="2 3">
    <name type="scientific">Zingiber officinale</name>
    <name type="common">Ginger</name>
    <name type="synonym">Amomum zingiber</name>
    <dbReference type="NCBI Taxonomy" id="94328"/>
    <lineage>
        <taxon>Eukaryota</taxon>
        <taxon>Viridiplantae</taxon>
        <taxon>Streptophyta</taxon>
        <taxon>Embryophyta</taxon>
        <taxon>Tracheophyta</taxon>
        <taxon>Spermatophyta</taxon>
        <taxon>Magnoliopsida</taxon>
        <taxon>Liliopsida</taxon>
        <taxon>Zingiberales</taxon>
        <taxon>Zingiberaceae</taxon>
        <taxon>Zingiber</taxon>
    </lineage>
</organism>
<keyword evidence="1" id="KW-1133">Transmembrane helix</keyword>
<reference evidence="2 3" key="1">
    <citation type="submission" date="2020-08" db="EMBL/GenBank/DDBJ databases">
        <title>Plant Genome Project.</title>
        <authorList>
            <person name="Zhang R.-G."/>
        </authorList>
    </citation>
    <scope>NUCLEOTIDE SEQUENCE [LARGE SCALE GENOMIC DNA]</scope>
    <source>
        <tissue evidence="2">Rhizome</tissue>
    </source>
</reference>
<feature type="transmembrane region" description="Helical" evidence="1">
    <location>
        <begin position="76"/>
        <end position="94"/>
    </location>
</feature>
<dbReference type="AlphaFoldDB" id="A0A8J5LMS5"/>
<sequence length="113" mass="13454">MITRSNLAEQLREYQARSTHEWAIVSFFTSSRYMVTLKGSPIHERRVDVILVMWELLMFALIVFSGVALYFRYMKVALALMFLTFVMLVGMRVTRQVRRNRKMKRKMLLPLSM</sequence>
<dbReference type="PANTHER" id="PTHR34936:SF7">
    <property type="entry name" value="NADH-UBIQUINONE OXIDOREDUCTASE CHAIN 5"/>
    <property type="match status" value="1"/>
</dbReference>
<keyword evidence="3" id="KW-1185">Reference proteome</keyword>
<dbReference type="Proteomes" id="UP000734854">
    <property type="component" value="Unassembled WGS sequence"/>
</dbReference>